<organism evidence="5 6">
    <name type="scientific">Mergibacter septicus</name>
    <dbReference type="NCBI Taxonomy" id="221402"/>
    <lineage>
        <taxon>Bacteria</taxon>
        <taxon>Pseudomonadati</taxon>
        <taxon>Pseudomonadota</taxon>
        <taxon>Gammaproteobacteria</taxon>
        <taxon>Pasteurellales</taxon>
        <taxon>Pasteurellaceae</taxon>
        <taxon>Mergibacter</taxon>
    </lineage>
</organism>
<dbReference type="PANTHER" id="PTHR30249:SF0">
    <property type="entry name" value="PLASTIDAL GLYCOLATE_GLYCERATE TRANSLOCATOR 1, CHLOROPLASTIC"/>
    <property type="match status" value="1"/>
</dbReference>
<dbReference type="InterPro" id="IPR005261">
    <property type="entry name" value="YohK-like"/>
</dbReference>
<evidence type="ECO:0000256" key="2">
    <source>
        <dbReference type="ARBA" id="ARBA00022692"/>
    </source>
</evidence>
<dbReference type="RefSeq" id="WP_261920267.1">
    <property type="nucleotide sequence ID" value="NZ_CP022011.1"/>
</dbReference>
<name>A0A8D4LKJ6_9PAST</name>
<comment type="subcellular location">
    <subcellularLocation>
        <location evidence="1">Membrane</location>
        <topology evidence="1">Multi-pass membrane protein</topology>
    </subcellularLocation>
</comment>
<evidence type="ECO:0000313" key="6">
    <source>
        <dbReference type="Proteomes" id="UP000955338"/>
    </source>
</evidence>
<protein>
    <submittedName>
        <fullName evidence="5">CidB/LrgB family autolysis modulator</fullName>
    </submittedName>
</protein>
<evidence type="ECO:0000313" key="5">
    <source>
        <dbReference type="EMBL" id="QDJ15218.1"/>
    </source>
</evidence>
<evidence type="ECO:0000256" key="1">
    <source>
        <dbReference type="ARBA" id="ARBA00004141"/>
    </source>
</evidence>
<sequence length="228" mass="24168">MMYLYSLLTILAFSIAVWINKRVRSLIFNSFVISLLLLIAFLLISGQPYADYYAGNQPLNLLLSPVVVALALPLYQQLPQIKHYWRLILLVIIVASVSAMISGTVLALCLGGDLEIMATMLPKSVTTPIAVEIANNVGGVPAVTAVLIVVAGLTGSILGYPILRLVGVKRSEAIGLAIGSASHALGTAVCMERDPKAGVYSSMALVLCGISSSLLAPLVFKLLVAIVY</sequence>
<keyword evidence="3" id="KW-1133">Transmembrane helix</keyword>
<dbReference type="Proteomes" id="UP000955338">
    <property type="component" value="Chromosome"/>
</dbReference>
<keyword evidence="4" id="KW-0472">Membrane</keyword>
<dbReference type="GO" id="GO:0016020">
    <property type="term" value="C:membrane"/>
    <property type="evidence" value="ECO:0007669"/>
    <property type="project" value="UniProtKB-SubCell"/>
</dbReference>
<proteinExistence type="predicted"/>
<dbReference type="AlphaFoldDB" id="A0A8D4LKJ6"/>
<reference evidence="5" key="1">
    <citation type="submission" date="2017-06" db="EMBL/GenBank/DDBJ databases">
        <title>Genome sequencing of pathogenic and non-pathogenic strains within Bisgaard taxon 40.</title>
        <authorList>
            <person name="Ladner J.T."/>
            <person name="Lovett S.P."/>
            <person name="Koroleva G."/>
            <person name="Lorch J.M."/>
        </authorList>
    </citation>
    <scope>NUCLEOTIDE SEQUENCE</scope>
    <source>
        <strain evidence="5">27576-1-I1</strain>
    </source>
</reference>
<gene>
    <name evidence="5" type="ORF">CEP48_07170</name>
</gene>
<keyword evidence="6" id="KW-1185">Reference proteome</keyword>
<dbReference type="Pfam" id="PF04172">
    <property type="entry name" value="LrgB"/>
    <property type="match status" value="1"/>
</dbReference>
<accession>A0A8D4LKJ6</accession>
<dbReference type="EMBL" id="CP022011">
    <property type="protein sequence ID" value="QDJ15218.1"/>
    <property type="molecule type" value="Genomic_DNA"/>
</dbReference>
<dbReference type="NCBIfam" id="TIGR00659">
    <property type="entry name" value="CidB/LrgB family autolysis modulator"/>
    <property type="match status" value="1"/>
</dbReference>
<keyword evidence="2" id="KW-0812">Transmembrane</keyword>
<evidence type="ECO:0000256" key="3">
    <source>
        <dbReference type="ARBA" id="ARBA00022989"/>
    </source>
</evidence>
<evidence type="ECO:0000256" key="4">
    <source>
        <dbReference type="ARBA" id="ARBA00023136"/>
    </source>
</evidence>
<dbReference type="PANTHER" id="PTHR30249">
    <property type="entry name" value="PUTATIVE SEROTONIN TRANSPORTER"/>
    <property type="match status" value="1"/>
</dbReference>
<dbReference type="InterPro" id="IPR007300">
    <property type="entry name" value="CidB/LrgB"/>
</dbReference>